<evidence type="ECO:0000313" key="5">
    <source>
        <dbReference type="Proteomes" id="UP000325313"/>
    </source>
</evidence>
<comment type="caution">
    <text evidence="2">The sequence shown here is derived from an EMBL/GenBank/DDBJ whole genome shotgun (WGS) entry which is preliminary data.</text>
</comment>
<reference evidence="4 5" key="1">
    <citation type="submission" date="2019-05" db="EMBL/GenBank/DDBJ databases">
        <title>Emergence of the Ug99 lineage of the wheat stem rust pathogen through somatic hybridization.</title>
        <authorList>
            <person name="Li F."/>
            <person name="Upadhyaya N.M."/>
            <person name="Sperschneider J."/>
            <person name="Matny O."/>
            <person name="Nguyen-Phuc H."/>
            <person name="Mago R."/>
            <person name="Raley C."/>
            <person name="Miller M.E."/>
            <person name="Silverstein K.A.T."/>
            <person name="Henningsen E."/>
            <person name="Hirsch C.D."/>
            <person name="Visser B."/>
            <person name="Pretorius Z.A."/>
            <person name="Steffenson B.J."/>
            <person name="Schwessinger B."/>
            <person name="Dodds P.N."/>
            <person name="Figueroa M."/>
        </authorList>
    </citation>
    <scope>NUCLEOTIDE SEQUENCE [LARGE SCALE GENOMIC DNA]</scope>
    <source>
        <strain evidence="2">21-0</strain>
        <strain evidence="3 5">Ug99</strain>
    </source>
</reference>
<dbReference type="AlphaFoldDB" id="A0A5B0P841"/>
<accession>A0A5B0P841</accession>
<proteinExistence type="predicted"/>
<dbReference type="EMBL" id="VSWC01000067">
    <property type="protein sequence ID" value="KAA1096774.1"/>
    <property type="molecule type" value="Genomic_DNA"/>
</dbReference>
<sequence length="72" mass="7947">MLPRVKPRKRSCCNRFARSVSAARQIRKDPENPQTGSGLGIDPERSGIRSDAKNPQKPGIFGDYPHQTRSGA</sequence>
<feature type="region of interest" description="Disordered" evidence="1">
    <location>
        <begin position="1"/>
        <end position="72"/>
    </location>
</feature>
<gene>
    <name evidence="2" type="ORF">PGT21_028301</name>
    <name evidence="3" type="ORF">PGTUg99_029585</name>
</gene>
<evidence type="ECO:0000313" key="4">
    <source>
        <dbReference type="Proteomes" id="UP000324748"/>
    </source>
</evidence>
<keyword evidence="4" id="KW-1185">Reference proteome</keyword>
<feature type="compositionally biased region" description="Basic and acidic residues" evidence="1">
    <location>
        <begin position="42"/>
        <end position="54"/>
    </location>
</feature>
<protein>
    <submittedName>
        <fullName evidence="2">Uncharacterized protein</fullName>
    </submittedName>
</protein>
<evidence type="ECO:0000313" key="2">
    <source>
        <dbReference type="EMBL" id="KAA1096774.1"/>
    </source>
</evidence>
<evidence type="ECO:0000313" key="3">
    <source>
        <dbReference type="EMBL" id="KAA1108091.1"/>
    </source>
</evidence>
<dbReference type="Proteomes" id="UP000324748">
    <property type="component" value="Unassembled WGS sequence"/>
</dbReference>
<dbReference type="EMBL" id="VDEP01000306">
    <property type="protein sequence ID" value="KAA1108091.1"/>
    <property type="molecule type" value="Genomic_DNA"/>
</dbReference>
<organism evidence="2 4">
    <name type="scientific">Puccinia graminis f. sp. tritici</name>
    <dbReference type="NCBI Taxonomy" id="56615"/>
    <lineage>
        <taxon>Eukaryota</taxon>
        <taxon>Fungi</taxon>
        <taxon>Dikarya</taxon>
        <taxon>Basidiomycota</taxon>
        <taxon>Pucciniomycotina</taxon>
        <taxon>Pucciniomycetes</taxon>
        <taxon>Pucciniales</taxon>
        <taxon>Pucciniaceae</taxon>
        <taxon>Puccinia</taxon>
    </lineage>
</organism>
<name>A0A5B0P841_PUCGR</name>
<dbReference type="Proteomes" id="UP000325313">
    <property type="component" value="Unassembled WGS sequence"/>
</dbReference>
<evidence type="ECO:0000256" key="1">
    <source>
        <dbReference type="SAM" id="MobiDB-lite"/>
    </source>
</evidence>
<feature type="compositionally biased region" description="Basic residues" evidence="1">
    <location>
        <begin position="1"/>
        <end position="12"/>
    </location>
</feature>